<dbReference type="SUPFAM" id="SSF56784">
    <property type="entry name" value="HAD-like"/>
    <property type="match status" value="1"/>
</dbReference>
<reference evidence="1 2" key="1">
    <citation type="journal article" date="2021" name="Mar. Drugs">
        <title>Genome Reduction and Secondary Metabolism of the Marine Sponge-Associated Cyanobacterium Leptothoe.</title>
        <authorList>
            <person name="Konstantinou D."/>
            <person name="Popin R.V."/>
            <person name="Fewer D.P."/>
            <person name="Sivonen K."/>
            <person name="Gkelis S."/>
        </authorList>
    </citation>
    <scope>NUCLEOTIDE SEQUENCE [LARGE SCALE GENOMIC DNA]</scope>
    <source>
        <strain evidence="1 2">TAU-MAC 1615</strain>
    </source>
</reference>
<dbReference type="Pfam" id="PF00702">
    <property type="entry name" value="Hydrolase"/>
    <property type="match status" value="1"/>
</dbReference>
<accession>A0ABS5Y0I6</accession>
<keyword evidence="2" id="KW-1185">Reference proteome</keyword>
<dbReference type="InterPro" id="IPR036412">
    <property type="entry name" value="HAD-like_sf"/>
</dbReference>
<dbReference type="EMBL" id="JADOER010000003">
    <property type="protein sequence ID" value="MBT9310993.1"/>
    <property type="molecule type" value="Genomic_DNA"/>
</dbReference>
<name>A0ABS5Y0I6_9CYAN</name>
<dbReference type="PANTHER" id="PTHR47478:SF1">
    <property type="entry name" value="PYRIMIDINE 5'-NUCLEOTIDASE YJJG"/>
    <property type="match status" value="1"/>
</dbReference>
<comment type="caution">
    <text evidence="1">The sequence shown here is derived from an EMBL/GenBank/DDBJ whole genome shotgun (WGS) entry which is preliminary data.</text>
</comment>
<dbReference type="SFLD" id="SFLDS00003">
    <property type="entry name" value="Haloacid_Dehalogenase"/>
    <property type="match status" value="1"/>
</dbReference>
<dbReference type="InterPro" id="IPR052550">
    <property type="entry name" value="Pyrimidine_5'-ntase_YjjG"/>
</dbReference>
<evidence type="ECO:0000313" key="2">
    <source>
        <dbReference type="Proteomes" id="UP001196661"/>
    </source>
</evidence>
<protein>
    <submittedName>
        <fullName evidence="1">HAD family hydrolase</fullName>
    </submittedName>
</protein>
<dbReference type="Gene3D" id="1.20.120.710">
    <property type="entry name" value="Haloacid dehalogenase hydrolase-like domain"/>
    <property type="match status" value="1"/>
</dbReference>
<dbReference type="RefSeq" id="WP_215616903.1">
    <property type="nucleotide sequence ID" value="NZ_JADOER010000003.1"/>
</dbReference>
<organism evidence="1 2">
    <name type="scientific">Leptothoe kymatousa TAU-MAC 1615</name>
    <dbReference type="NCBI Taxonomy" id="2364775"/>
    <lineage>
        <taxon>Bacteria</taxon>
        <taxon>Bacillati</taxon>
        <taxon>Cyanobacteriota</taxon>
        <taxon>Cyanophyceae</taxon>
        <taxon>Nodosilineales</taxon>
        <taxon>Cymatolegaceae</taxon>
        <taxon>Leptothoe</taxon>
        <taxon>Leptothoe kymatousa</taxon>
    </lineage>
</organism>
<dbReference type="PANTHER" id="PTHR47478">
    <property type="match status" value="1"/>
</dbReference>
<dbReference type="GO" id="GO:0016787">
    <property type="term" value="F:hydrolase activity"/>
    <property type="evidence" value="ECO:0007669"/>
    <property type="project" value="UniProtKB-KW"/>
</dbReference>
<proteinExistence type="predicted"/>
<dbReference type="SFLD" id="SFLDG01129">
    <property type="entry name" value="C1.5:_HAD__Beta-PGM__Phosphata"/>
    <property type="match status" value="1"/>
</dbReference>
<sequence length="239" mass="27349">MTTSTSLDWIFFDCFNTLIDDFDTSGYEIGLAPMYQVLVAAGLYKHIEDVRADYHRWRLENIAGKPEEQTLQQRFRNLLATYRPNVPPATVDQVVAEMEVEFMQCFPNTLRLPPGVESMLQRWHGHVSMGVISNFFLADWPAKMLERYGLRHYFQFVIDSADCGHRKPGDKIYQLALAAADNPNPSRIMFIGDHLTNDAIAPQRLGMQSIYFDRSADRPSSSAALATIKSINHWDQFQP</sequence>
<dbReference type="InterPro" id="IPR023214">
    <property type="entry name" value="HAD_sf"/>
</dbReference>
<dbReference type="InterPro" id="IPR006439">
    <property type="entry name" value="HAD-SF_hydro_IA"/>
</dbReference>
<evidence type="ECO:0000313" key="1">
    <source>
        <dbReference type="EMBL" id="MBT9310993.1"/>
    </source>
</evidence>
<dbReference type="Gene3D" id="3.40.50.1000">
    <property type="entry name" value="HAD superfamily/HAD-like"/>
    <property type="match status" value="1"/>
</dbReference>
<dbReference type="Proteomes" id="UP001196661">
    <property type="component" value="Unassembled WGS sequence"/>
</dbReference>
<dbReference type="NCBIfam" id="TIGR01549">
    <property type="entry name" value="HAD-SF-IA-v1"/>
    <property type="match status" value="1"/>
</dbReference>
<gene>
    <name evidence="1" type="ORF">IXB28_02135</name>
</gene>
<keyword evidence="1" id="KW-0378">Hydrolase</keyword>